<accession>A0A060ZRA4</accession>
<evidence type="ECO:0000313" key="2">
    <source>
        <dbReference type="Proteomes" id="UP000193380"/>
    </source>
</evidence>
<gene>
    <name evidence="1" type="ORF">GSONMT00043419001</name>
</gene>
<reference evidence="1" key="1">
    <citation type="journal article" date="2014" name="Nat. Commun.">
        <title>The rainbow trout genome provides novel insights into evolution after whole-genome duplication in vertebrates.</title>
        <authorList>
            <person name="Berthelot C."/>
            <person name="Brunet F."/>
            <person name="Chalopin D."/>
            <person name="Juanchich A."/>
            <person name="Bernard M."/>
            <person name="Noel B."/>
            <person name="Bento P."/>
            <person name="Da Silva C."/>
            <person name="Labadie K."/>
            <person name="Alberti A."/>
            <person name="Aury J.M."/>
            <person name="Louis A."/>
            <person name="Dehais P."/>
            <person name="Bardou P."/>
            <person name="Montfort J."/>
            <person name="Klopp C."/>
            <person name="Cabau C."/>
            <person name="Gaspin C."/>
            <person name="Thorgaard G.H."/>
            <person name="Boussaha M."/>
            <person name="Quillet E."/>
            <person name="Guyomard R."/>
            <person name="Galiana D."/>
            <person name="Bobe J."/>
            <person name="Volff J.N."/>
            <person name="Genet C."/>
            <person name="Wincker P."/>
            <person name="Jaillon O."/>
            <person name="Roest Crollius H."/>
            <person name="Guiguen Y."/>
        </authorList>
    </citation>
    <scope>NUCLEOTIDE SEQUENCE [LARGE SCALE GENOMIC DNA]</scope>
</reference>
<organism evidence="1 2">
    <name type="scientific">Oncorhynchus mykiss</name>
    <name type="common">Rainbow trout</name>
    <name type="synonym">Salmo gairdneri</name>
    <dbReference type="NCBI Taxonomy" id="8022"/>
    <lineage>
        <taxon>Eukaryota</taxon>
        <taxon>Metazoa</taxon>
        <taxon>Chordata</taxon>
        <taxon>Craniata</taxon>
        <taxon>Vertebrata</taxon>
        <taxon>Euteleostomi</taxon>
        <taxon>Actinopterygii</taxon>
        <taxon>Neopterygii</taxon>
        <taxon>Teleostei</taxon>
        <taxon>Protacanthopterygii</taxon>
        <taxon>Salmoniformes</taxon>
        <taxon>Salmonidae</taxon>
        <taxon>Salmoninae</taxon>
        <taxon>Oncorhynchus</taxon>
    </lineage>
</organism>
<dbReference type="Gene3D" id="3.10.20.30">
    <property type="match status" value="1"/>
</dbReference>
<protein>
    <submittedName>
        <fullName evidence="1">Uncharacterized protein</fullName>
    </submittedName>
</protein>
<dbReference type="AlphaFoldDB" id="A0A060ZRA4"/>
<dbReference type="PaxDb" id="8022-A0A060ZRA4"/>
<reference evidence="1" key="2">
    <citation type="submission" date="2014-03" db="EMBL/GenBank/DDBJ databases">
        <authorList>
            <person name="Genoscope - CEA"/>
        </authorList>
    </citation>
    <scope>NUCLEOTIDE SEQUENCE</scope>
</reference>
<sequence length="90" mass="10304">MYQSSLTTVECPQTTSLNMSDLTYGEQTNRNNLTDHHMSGDELVFFVNGKKITEKHADPEMTLLTYLRRKCILKYLSHTAPGSRVLRVLI</sequence>
<evidence type="ECO:0000313" key="1">
    <source>
        <dbReference type="EMBL" id="CDR08386.1"/>
    </source>
</evidence>
<dbReference type="Proteomes" id="UP000193380">
    <property type="component" value="Unassembled WGS sequence"/>
</dbReference>
<dbReference type="EMBL" id="FR969855">
    <property type="protein sequence ID" value="CDR08386.1"/>
    <property type="molecule type" value="Genomic_DNA"/>
</dbReference>
<name>A0A060ZRA4_ONCMY</name>
<dbReference type="STRING" id="8022.A0A060ZRA4"/>
<proteinExistence type="predicted"/>
<dbReference type="InterPro" id="IPR012675">
    <property type="entry name" value="Beta-grasp_dom_sf"/>
</dbReference>